<evidence type="ECO:0000313" key="3">
    <source>
        <dbReference type="Proteomes" id="UP000696931"/>
    </source>
</evidence>
<gene>
    <name evidence="2" type="ORF">HZA61_15765</name>
</gene>
<feature type="signal peptide" evidence="1">
    <location>
        <begin position="1"/>
        <end position="23"/>
    </location>
</feature>
<comment type="caution">
    <text evidence="2">The sequence shown here is derived from an EMBL/GenBank/DDBJ whole genome shotgun (WGS) entry which is preliminary data.</text>
</comment>
<feature type="chain" id="PRO_5037711531" evidence="1">
    <location>
        <begin position="24"/>
        <end position="245"/>
    </location>
</feature>
<organism evidence="2 3">
    <name type="scientific">Eiseniibacteriota bacterium</name>
    <dbReference type="NCBI Taxonomy" id="2212470"/>
    <lineage>
        <taxon>Bacteria</taxon>
        <taxon>Candidatus Eiseniibacteriota</taxon>
    </lineage>
</organism>
<accession>A0A933SF33</accession>
<dbReference type="EMBL" id="JACRIW010000113">
    <property type="protein sequence ID" value="MBI5170947.1"/>
    <property type="molecule type" value="Genomic_DNA"/>
</dbReference>
<evidence type="ECO:0000256" key="1">
    <source>
        <dbReference type="SAM" id="SignalP"/>
    </source>
</evidence>
<evidence type="ECO:0000313" key="2">
    <source>
        <dbReference type="EMBL" id="MBI5170947.1"/>
    </source>
</evidence>
<sequence length="245" mass="25514">MSKLLRLATVTAALMLVASMASAAGINFMWNDCALGGGVQNKTFACTSNTGTNSLYASFIPPAGITAATGVEVVVDLLVENTATLSGGWWAFKNTGTCRQTALSSSADFTANTGCTDYWQGLAAGGVTAYIQSYSGNANRARLLSIYATAVANATTMDSNLEYYGVKFNISNAKTVGTGACSGCLDKVCLVFNSIKITQPAGVGDFVVSNEATGRTATWQNEVAGTCIPVPVKNRTWGAVKSLYR</sequence>
<proteinExistence type="predicted"/>
<name>A0A933SF33_UNCEI</name>
<keyword evidence="1" id="KW-0732">Signal</keyword>
<protein>
    <submittedName>
        <fullName evidence="2">Uncharacterized protein</fullName>
    </submittedName>
</protein>
<dbReference type="Proteomes" id="UP000696931">
    <property type="component" value="Unassembled WGS sequence"/>
</dbReference>
<reference evidence="2" key="1">
    <citation type="submission" date="2020-07" db="EMBL/GenBank/DDBJ databases">
        <title>Huge and variable diversity of episymbiotic CPR bacteria and DPANN archaea in groundwater ecosystems.</title>
        <authorList>
            <person name="He C.Y."/>
            <person name="Keren R."/>
            <person name="Whittaker M."/>
            <person name="Farag I.F."/>
            <person name="Doudna J."/>
            <person name="Cate J.H.D."/>
            <person name="Banfield J.F."/>
        </authorList>
    </citation>
    <scope>NUCLEOTIDE SEQUENCE</scope>
    <source>
        <strain evidence="2">NC_groundwater_1813_Pr3_B-0.1um_71_17</strain>
    </source>
</reference>
<dbReference type="AlphaFoldDB" id="A0A933SF33"/>